<dbReference type="GO" id="GO:0009055">
    <property type="term" value="F:electron transfer activity"/>
    <property type="evidence" value="ECO:0007669"/>
    <property type="project" value="InterPro"/>
</dbReference>
<dbReference type="GO" id="GO:0046872">
    <property type="term" value="F:metal ion binding"/>
    <property type="evidence" value="ECO:0007669"/>
    <property type="project" value="UniProtKB-KW"/>
</dbReference>
<keyword evidence="1" id="KW-0813">Transport</keyword>
<feature type="signal peptide" evidence="7">
    <location>
        <begin position="1"/>
        <end position="17"/>
    </location>
</feature>
<dbReference type="SUPFAM" id="SSF46626">
    <property type="entry name" value="Cytochrome c"/>
    <property type="match status" value="1"/>
</dbReference>
<evidence type="ECO:0000256" key="1">
    <source>
        <dbReference type="ARBA" id="ARBA00022448"/>
    </source>
</evidence>
<evidence type="ECO:0000313" key="10">
    <source>
        <dbReference type="EMBL" id="UTH14341.1"/>
    </source>
</evidence>
<keyword evidence="4" id="KW-0249">Electron transport</keyword>
<dbReference type="EMBL" id="SCWC02000001">
    <property type="protein sequence ID" value="KAA1042456.1"/>
    <property type="molecule type" value="Genomic_DNA"/>
</dbReference>
<gene>
    <name evidence="9" type="ORF">ERX35_000820</name>
    <name evidence="10" type="ORF">KFV11_02975</name>
</gene>
<dbReference type="Gene3D" id="1.10.760.10">
    <property type="entry name" value="Cytochrome c-like domain"/>
    <property type="match status" value="1"/>
</dbReference>
<feature type="domain" description="Cytochrome c" evidence="8">
    <location>
        <begin position="29"/>
        <end position="103"/>
    </location>
</feature>
<dbReference type="InterPro" id="IPR036909">
    <property type="entry name" value="Cyt_c-like_dom_sf"/>
</dbReference>
<reference evidence="10" key="2">
    <citation type="submission" date="2021-04" db="EMBL/GenBank/DDBJ databases">
        <title>Complete Genome Sequences of Macrococcus spp. from dog and cattle.</title>
        <authorList>
            <person name="Schwendener S."/>
            <person name="Perreten V."/>
        </authorList>
    </citation>
    <scope>NUCLEOTIDE SEQUENCE</scope>
    <source>
        <strain evidence="10">Epi0143-OL</strain>
    </source>
</reference>
<evidence type="ECO:0000256" key="5">
    <source>
        <dbReference type="ARBA" id="ARBA00023004"/>
    </source>
</evidence>
<dbReference type="InterPro" id="IPR051811">
    <property type="entry name" value="Cytochrome_c550/c551-like"/>
</dbReference>
<evidence type="ECO:0000256" key="4">
    <source>
        <dbReference type="ARBA" id="ARBA00022982"/>
    </source>
</evidence>
<evidence type="ECO:0000256" key="6">
    <source>
        <dbReference type="PROSITE-ProRule" id="PRU00433"/>
    </source>
</evidence>
<evidence type="ECO:0000313" key="9">
    <source>
        <dbReference type="EMBL" id="KAA1042456.1"/>
    </source>
</evidence>
<name>A0A9Q9BRG0_9STAP</name>
<protein>
    <submittedName>
        <fullName evidence="9">C-type cytochrome</fullName>
    </submittedName>
    <submittedName>
        <fullName evidence="10">Cytochrome c</fullName>
    </submittedName>
</protein>
<organism evidence="10 12">
    <name type="scientific">Macrococcus equipercicus</name>
    <dbReference type="NCBI Taxonomy" id="69967"/>
    <lineage>
        <taxon>Bacteria</taxon>
        <taxon>Bacillati</taxon>
        <taxon>Bacillota</taxon>
        <taxon>Bacilli</taxon>
        <taxon>Bacillales</taxon>
        <taxon>Staphylococcaceae</taxon>
        <taxon>Macrococcus</taxon>
    </lineage>
</organism>
<reference evidence="9 11" key="1">
    <citation type="submission" date="2019-09" db="EMBL/GenBank/DDBJ databases">
        <authorList>
            <person name="Mazhar S."/>
            <person name="Altermann E."/>
            <person name="Hill C."/>
            <person name="Mcauliffe O."/>
        </authorList>
    </citation>
    <scope>NUCLEOTIDE SEQUENCE [LARGE SCALE GENOMIC DNA]</scope>
    <source>
        <strain evidence="9 11">ATCC 51831</strain>
    </source>
</reference>
<proteinExistence type="predicted"/>
<dbReference type="EMBL" id="CP073809">
    <property type="protein sequence ID" value="UTH14341.1"/>
    <property type="molecule type" value="Genomic_DNA"/>
</dbReference>
<keyword evidence="3 6" id="KW-0479">Metal-binding</keyword>
<dbReference type="InterPro" id="IPR054782">
    <property type="entry name" value="Cytochro_C551"/>
</dbReference>
<keyword evidence="2 6" id="KW-0349">Heme</keyword>
<keyword evidence="5 6" id="KW-0408">Iron</keyword>
<dbReference type="KEGG" id="mequ:KFV11_02975"/>
<feature type="chain" id="PRO_5040248128" evidence="7">
    <location>
        <begin position="18"/>
        <end position="103"/>
    </location>
</feature>
<evidence type="ECO:0000313" key="12">
    <source>
        <dbReference type="Proteomes" id="UP001057381"/>
    </source>
</evidence>
<dbReference type="PANTHER" id="PTHR37823">
    <property type="entry name" value="CYTOCHROME C-553-LIKE"/>
    <property type="match status" value="1"/>
</dbReference>
<evidence type="ECO:0000313" key="11">
    <source>
        <dbReference type="Proteomes" id="UP000295735"/>
    </source>
</evidence>
<dbReference type="AlphaFoldDB" id="A0A9Q9BRG0"/>
<dbReference type="Proteomes" id="UP001057381">
    <property type="component" value="Chromosome"/>
</dbReference>
<dbReference type="PANTHER" id="PTHR37823:SF4">
    <property type="entry name" value="MENAQUINOL-CYTOCHROME C REDUCTASE CYTOCHROME B_C SUBUNIT"/>
    <property type="match status" value="1"/>
</dbReference>
<accession>A0A9Q9BRG0</accession>
<dbReference type="OrthoDB" id="7933886at2"/>
<dbReference type="Pfam" id="PF13442">
    <property type="entry name" value="Cytochrome_CBB3"/>
    <property type="match status" value="1"/>
</dbReference>
<evidence type="ECO:0000256" key="3">
    <source>
        <dbReference type="ARBA" id="ARBA00022723"/>
    </source>
</evidence>
<sequence>MKKQLSVVLIGSALLLAACGSETKTSDTSTSDPGKTAFQQNTCVGCHGRDMEGASGPNLQKVGSKYSKAEILNIIKNGKGPMPKGQAQGKEAEQIAAYLSKQK</sequence>
<dbReference type="NCBIfam" id="NF045774">
    <property type="entry name" value="cytochro_C551"/>
    <property type="match status" value="1"/>
</dbReference>
<dbReference type="InterPro" id="IPR009056">
    <property type="entry name" value="Cyt_c-like_dom"/>
</dbReference>
<evidence type="ECO:0000256" key="2">
    <source>
        <dbReference type="ARBA" id="ARBA00022617"/>
    </source>
</evidence>
<keyword evidence="7" id="KW-0732">Signal</keyword>
<dbReference type="Proteomes" id="UP000295735">
    <property type="component" value="Unassembled WGS sequence"/>
</dbReference>
<dbReference type="GO" id="GO:0020037">
    <property type="term" value="F:heme binding"/>
    <property type="evidence" value="ECO:0007669"/>
    <property type="project" value="InterPro"/>
</dbReference>
<evidence type="ECO:0000259" key="8">
    <source>
        <dbReference type="PROSITE" id="PS51007"/>
    </source>
</evidence>
<dbReference type="PROSITE" id="PS51257">
    <property type="entry name" value="PROKAR_LIPOPROTEIN"/>
    <property type="match status" value="1"/>
</dbReference>
<dbReference type="PROSITE" id="PS51007">
    <property type="entry name" value="CYTC"/>
    <property type="match status" value="1"/>
</dbReference>
<evidence type="ECO:0000256" key="7">
    <source>
        <dbReference type="SAM" id="SignalP"/>
    </source>
</evidence>
<dbReference type="RefSeq" id="WP_149458008.1">
    <property type="nucleotide sequence ID" value="NZ_CP073809.1"/>
</dbReference>
<keyword evidence="11" id="KW-1185">Reference proteome</keyword>